<dbReference type="GO" id="GO:0005307">
    <property type="term" value="F:choline:sodium symporter activity"/>
    <property type="evidence" value="ECO:0007669"/>
    <property type="project" value="TreeGrafter"/>
</dbReference>
<keyword evidence="9" id="KW-1185">Reference proteome</keyword>
<evidence type="ECO:0000256" key="4">
    <source>
        <dbReference type="ARBA" id="ARBA00023065"/>
    </source>
</evidence>
<evidence type="ECO:0000256" key="7">
    <source>
        <dbReference type="SAM" id="Phobius"/>
    </source>
</evidence>
<dbReference type="Proteomes" id="UP000784294">
    <property type="component" value="Unassembled WGS sequence"/>
</dbReference>
<evidence type="ECO:0000313" key="9">
    <source>
        <dbReference type="Proteomes" id="UP000784294"/>
    </source>
</evidence>
<accession>A0A3S5AVF1</accession>
<evidence type="ECO:0000256" key="5">
    <source>
        <dbReference type="ARBA" id="ARBA00023180"/>
    </source>
</evidence>
<gene>
    <name evidence="8" type="ORF">PXEA_LOCUS22985</name>
</gene>
<dbReference type="PANTHER" id="PTHR45897">
    <property type="entry name" value="HIGH-AFFINITY CHOLINE TRANSPORTER 1"/>
    <property type="match status" value="1"/>
</dbReference>
<dbReference type="GO" id="GO:0005886">
    <property type="term" value="C:plasma membrane"/>
    <property type="evidence" value="ECO:0007669"/>
    <property type="project" value="TreeGrafter"/>
</dbReference>
<organism evidence="8 9">
    <name type="scientific">Protopolystoma xenopodis</name>
    <dbReference type="NCBI Taxonomy" id="117903"/>
    <lineage>
        <taxon>Eukaryota</taxon>
        <taxon>Metazoa</taxon>
        <taxon>Spiralia</taxon>
        <taxon>Lophotrochozoa</taxon>
        <taxon>Platyhelminthes</taxon>
        <taxon>Monogenea</taxon>
        <taxon>Polyopisthocotylea</taxon>
        <taxon>Polystomatidea</taxon>
        <taxon>Polystomatidae</taxon>
        <taxon>Protopolystoma</taxon>
    </lineage>
</organism>
<evidence type="ECO:0000256" key="3">
    <source>
        <dbReference type="ARBA" id="ARBA00023053"/>
    </source>
</evidence>
<keyword evidence="2" id="KW-0769">Symport</keyword>
<dbReference type="OrthoDB" id="546820at2759"/>
<keyword evidence="7" id="KW-1133">Transmembrane helix</keyword>
<protein>
    <submittedName>
        <fullName evidence="8">Uncharacterized protein</fullName>
    </submittedName>
</protein>
<evidence type="ECO:0000256" key="2">
    <source>
        <dbReference type="ARBA" id="ARBA00022847"/>
    </source>
</evidence>
<dbReference type="GO" id="GO:0008292">
    <property type="term" value="P:acetylcholine biosynthetic process"/>
    <property type="evidence" value="ECO:0007669"/>
    <property type="project" value="TreeGrafter"/>
</dbReference>
<comment type="caution">
    <text evidence="8">The sequence shown here is derived from an EMBL/GenBank/DDBJ whole genome shotgun (WGS) entry which is preliminary data.</text>
</comment>
<keyword evidence="5" id="KW-0325">Glycoprotein</keyword>
<feature type="transmembrane region" description="Helical" evidence="7">
    <location>
        <begin position="63"/>
        <end position="86"/>
    </location>
</feature>
<evidence type="ECO:0000313" key="8">
    <source>
        <dbReference type="EMBL" id="VEL29545.1"/>
    </source>
</evidence>
<keyword evidence="3" id="KW-0915">Sodium</keyword>
<name>A0A3S5AVF1_9PLAT</name>
<dbReference type="EMBL" id="CAAALY010104115">
    <property type="protein sequence ID" value="VEL29545.1"/>
    <property type="molecule type" value="Genomic_DNA"/>
</dbReference>
<dbReference type="InterPro" id="IPR052244">
    <property type="entry name" value="Choline_transporter"/>
</dbReference>
<keyword evidence="6" id="KW-0739">Sodium transport</keyword>
<reference evidence="8" key="1">
    <citation type="submission" date="2018-11" db="EMBL/GenBank/DDBJ databases">
        <authorList>
            <consortium name="Pathogen Informatics"/>
        </authorList>
    </citation>
    <scope>NUCLEOTIDE SEQUENCE</scope>
</reference>
<dbReference type="PROSITE" id="PS50283">
    <property type="entry name" value="NA_SOLUT_SYMP_3"/>
    <property type="match status" value="1"/>
</dbReference>
<dbReference type="InterPro" id="IPR001734">
    <property type="entry name" value="Na/solute_symporter"/>
</dbReference>
<feature type="transmembrane region" description="Helical" evidence="7">
    <location>
        <begin position="6"/>
        <end position="25"/>
    </location>
</feature>
<keyword evidence="7" id="KW-0812">Transmembrane</keyword>
<keyword evidence="7" id="KW-0472">Membrane</keyword>
<evidence type="ECO:0000256" key="1">
    <source>
        <dbReference type="ARBA" id="ARBA00022448"/>
    </source>
</evidence>
<sequence>MFQVLGIVAIVVFYVLILVVGLWAAKRSKKTEGMSESEDVMLAGRNIGLIVGIFTMTGKSSLFLNYSLLAAVLTTSISSIVSTATLESVACEGLD</sequence>
<proteinExistence type="predicted"/>
<keyword evidence="4" id="KW-0406">Ion transport</keyword>
<keyword evidence="1" id="KW-0813">Transport</keyword>
<evidence type="ECO:0000256" key="6">
    <source>
        <dbReference type="ARBA" id="ARBA00023201"/>
    </source>
</evidence>
<dbReference type="PANTHER" id="PTHR45897:SF4">
    <property type="entry name" value="HIGH-AFFINITY CHOLINE TRANSPORTER 1"/>
    <property type="match status" value="1"/>
</dbReference>
<dbReference type="AlphaFoldDB" id="A0A3S5AVF1"/>